<sequence>MSNFIHYRDYIGSVEFSEEGEIFHGKVIGIKDLISFEGDSVKSLIEDFHNAVDEYLEFCEQNGKLPEKPFKGTFNVRIQPELHRKAVLAASARGISLNAFVEDAIRHNVN</sequence>
<dbReference type="RefSeq" id="WP_054875139.1">
    <property type="nucleotide sequence ID" value="NZ_LKET01000032.1"/>
</dbReference>
<dbReference type="OrthoDB" id="5297106at2"/>
<dbReference type="EMBL" id="LKET01000032">
    <property type="protein sequence ID" value="KPU43926.1"/>
    <property type="molecule type" value="Genomic_DNA"/>
</dbReference>
<dbReference type="InterPro" id="IPR010985">
    <property type="entry name" value="Ribbon_hlx_hlx"/>
</dbReference>
<evidence type="ECO:0000313" key="1">
    <source>
        <dbReference type="EMBL" id="KPU43926.1"/>
    </source>
</evidence>
<reference evidence="1 2" key="1">
    <citation type="submission" date="2015-09" db="EMBL/GenBank/DDBJ databases">
        <title>Genome sequence of Oxobacter pfennigii DSM 3222.</title>
        <authorList>
            <person name="Poehlein A."/>
            <person name="Bengelsdorf F.R."/>
            <person name="Schiel-Bengelsdorf B."/>
            <person name="Duerre P."/>
            <person name="Daniel R."/>
        </authorList>
    </citation>
    <scope>NUCLEOTIDE SEQUENCE [LARGE SCALE GENOMIC DNA]</scope>
    <source>
        <strain evidence="1 2">DSM 3222</strain>
    </source>
</reference>
<dbReference type="InterPro" id="IPR035069">
    <property type="entry name" value="TTHA1013/TTHA0281-like"/>
</dbReference>
<keyword evidence="2" id="KW-1185">Reference proteome</keyword>
<proteinExistence type="predicted"/>
<dbReference type="AlphaFoldDB" id="A0A0P8WZK7"/>
<comment type="caution">
    <text evidence="1">The sequence shown here is derived from an EMBL/GenBank/DDBJ whole genome shotgun (WGS) entry which is preliminary data.</text>
</comment>
<dbReference type="GO" id="GO:0006355">
    <property type="term" value="P:regulation of DNA-templated transcription"/>
    <property type="evidence" value="ECO:0007669"/>
    <property type="project" value="InterPro"/>
</dbReference>
<gene>
    <name evidence="1" type="ORF">OXPF_20910</name>
</gene>
<evidence type="ECO:0000313" key="2">
    <source>
        <dbReference type="Proteomes" id="UP000050326"/>
    </source>
</evidence>
<dbReference type="SUPFAM" id="SSF47598">
    <property type="entry name" value="Ribbon-helix-helix"/>
    <property type="match status" value="1"/>
</dbReference>
<dbReference type="STRING" id="36849.OXPF_20910"/>
<dbReference type="InterPro" id="IPR008651">
    <property type="entry name" value="Uncharacterised_HicB"/>
</dbReference>
<dbReference type="Pfam" id="PF05534">
    <property type="entry name" value="HicB"/>
    <property type="match status" value="1"/>
</dbReference>
<dbReference type="Proteomes" id="UP000050326">
    <property type="component" value="Unassembled WGS sequence"/>
</dbReference>
<organism evidence="1 2">
    <name type="scientific">Oxobacter pfennigii</name>
    <dbReference type="NCBI Taxonomy" id="36849"/>
    <lineage>
        <taxon>Bacteria</taxon>
        <taxon>Bacillati</taxon>
        <taxon>Bacillota</taxon>
        <taxon>Clostridia</taxon>
        <taxon>Eubacteriales</taxon>
        <taxon>Clostridiaceae</taxon>
        <taxon>Oxobacter</taxon>
    </lineage>
</organism>
<accession>A0A0P8WZK7</accession>
<dbReference type="SUPFAM" id="SSF143100">
    <property type="entry name" value="TTHA1013/TTHA0281-like"/>
    <property type="match status" value="1"/>
</dbReference>
<name>A0A0P8WZK7_9CLOT</name>
<protein>
    <submittedName>
        <fullName evidence="1">HicB family protein</fullName>
    </submittedName>
</protein>